<dbReference type="GO" id="GO:0005829">
    <property type="term" value="C:cytosol"/>
    <property type="evidence" value="ECO:0007669"/>
    <property type="project" value="TreeGrafter"/>
</dbReference>
<dbReference type="Proteomes" id="UP000439994">
    <property type="component" value="Unassembled WGS sequence"/>
</dbReference>
<reference evidence="2 3" key="1">
    <citation type="submission" date="2019-11" db="EMBL/GenBank/DDBJ databases">
        <title>P. haliotis isolates from Z. marina roots.</title>
        <authorList>
            <person name="Cohen M."/>
            <person name="Jospin G."/>
            <person name="Eisen J.A."/>
            <person name="Coil D.A."/>
        </authorList>
    </citation>
    <scope>NUCLEOTIDE SEQUENCE [LARGE SCALE GENOMIC DNA]</scope>
    <source>
        <strain evidence="2 3">UCD-MCMsp1aY</strain>
    </source>
</reference>
<comment type="similarity">
    <text evidence="1">Belongs to the UbiK family.</text>
</comment>
<comment type="subcellular location">
    <subcellularLocation>
        <location evidence="1">Cytoplasm</location>
    </subcellularLocation>
</comment>
<evidence type="ECO:0000256" key="1">
    <source>
        <dbReference type="HAMAP-Rule" id="MF_02216"/>
    </source>
</evidence>
<dbReference type="GO" id="GO:0006744">
    <property type="term" value="P:ubiquinone biosynthetic process"/>
    <property type="evidence" value="ECO:0007669"/>
    <property type="project" value="UniProtKB-UniRule"/>
</dbReference>
<dbReference type="RefSeq" id="WP_155695911.1">
    <property type="nucleotide sequence ID" value="NZ_WOCD01000003.1"/>
</dbReference>
<name>A0A6N8FB71_9GAMM</name>
<keyword evidence="1" id="KW-0175">Coiled coil</keyword>
<accession>A0A6N8FB71</accession>
<comment type="caution">
    <text evidence="2">The sequence shown here is derived from an EMBL/GenBank/DDBJ whole genome shotgun (WGS) entry which is preliminary data.</text>
</comment>
<keyword evidence="1" id="KW-0963">Cytoplasm</keyword>
<keyword evidence="1" id="KW-0831">Ubiquinone biosynthesis</keyword>
<comment type="pathway">
    <text evidence="1">Cofactor biosynthesis; ubiquinone biosynthesis.</text>
</comment>
<feature type="coiled-coil region" evidence="1">
    <location>
        <begin position="59"/>
        <end position="89"/>
    </location>
</feature>
<dbReference type="Pfam" id="PF04380">
    <property type="entry name" value="BMFP"/>
    <property type="match status" value="1"/>
</dbReference>
<evidence type="ECO:0000313" key="2">
    <source>
        <dbReference type="EMBL" id="MUH72759.1"/>
    </source>
</evidence>
<dbReference type="OrthoDB" id="5297354at2"/>
<dbReference type="NCBIfam" id="NF047835">
    <property type="entry name" value="UbiqAccUbiK"/>
    <property type="match status" value="1"/>
</dbReference>
<gene>
    <name evidence="1" type="primary">ubiK</name>
    <name evidence="2" type="ORF">GNP35_09800</name>
</gene>
<sequence length="89" mass="9920">MIDAKKIEQFASQVADSLPAGVKTMADNVEEKVKTVLQNKLSQLDVVSREEFDVQTQVLARTRAKLDLLEKEMSDLKALLESKKGAETE</sequence>
<dbReference type="AlphaFoldDB" id="A0A6N8FB71"/>
<dbReference type="EMBL" id="WOCD01000003">
    <property type="protein sequence ID" value="MUH72759.1"/>
    <property type="molecule type" value="Genomic_DNA"/>
</dbReference>
<dbReference type="UniPathway" id="UPA00232"/>
<comment type="function">
    <text evidence="1">Required for efficient ubiquinone (coenzyme Q) biosynthesis. UbiK is probably an accessory factor of Ubi enzymes and facilitates ubiquinone biosynthesis by acting as an assembly factor, a targeting factor, or both.</text>
</comment>
<proteinExistence type="inferred from homology"/>
<dbReference type="PANTHER" id="PTHR38040:SF1">
    <property type="entry name" value="UBIQUINONE BIOSYNTHESIS ACCESSORY FACTOR UBIK"/>
    <property type="match status" value="1"/>
</dbReference>
<organism evidence="2 3">
    <name type="scientific">Psychrosphaera haliotis</name>
    <dbReference type="NCBI Taxonomy" id="555083"/>
    <lineage>
        <taxon>Bacteria</taxon>
        <taxon>Pseudomonadati</taxon>
        <taxon>Pseudomonadota</taxon>
        <taxon>Gammaproteobacteria</taxon>
        <taxon>Alteromonadales</taxon>
        <taxon>Pseudoalteromonadaceae</taxon>
        <taxon>Psychrosphaera</taxon>
    </lineage>
</organism>
<keyword evidence="3" id="KW-1185">Reference proteome</keyword>
<dbReference type="HAMAP" id="MF_02216">
    <property type="entry name" value="UbiK"/>
    <property type="match status" value="1"/>
</dbReference>
<dbReference type="PANTHER" id="PTHR38040">
    <property type="entry name" value="UBIQUINONE BIOSYNTHESIS ACCESSORY FACTOR UBIK"/>
    <property type="match status" value="1"/>
</dbReference>
<evidence type="ECO:0000313" key="3">
    <source>
        <dbReference type="Proteomes" id="UP000439994"/>
    </source>
</evidence>
<protein>
    <recommendedName>
        <fullName evidence="1">Ubiquinone biosynthesis accessory factor UbiK</fullName>
    </recommendedName>
</protein>
<dbReference type="InterPro" id="IPR007475">
    <property type="entry name" value="UbiK"/>
</dbReference>